<feature type="transmembrane region" description="Helical" evidence="1">
    <location>
        <begin position="52"/>
        <end position="70"/>
    </location>
</feature>
<dbReference type="NCBIfam" id="NF042935">
    <property type="entry name" value="SCO6880_fam"/>
    <property type="match status" value="1"/>
</dbReference>
<gene>
    <name evidence="2" type="ORF">BPSY_0236</name>
</gene>
<sequence length="505" mass="55753">MSAHDNPIHKPRTYGNWIEPRTPGIIPGLGLLGSALVFAGIFLALPFMMLNLYVPAITIFLLTCVFAYLISRKDVHGKSIATKVIVKCGWWMATWKREHMFRGGILGYGPEGSMILPGLLARTQLLHATSANGDFGVIHCPRQHTYTLVIRTSPNGEDLVDPGQMDRWVAEWAQSKADMADEQGLLQYTVTVETSPANPLQLRQEVTGQADVNEPDFAASVMTSIVDTYPQGSSQANAYVAYTYSDRRAGGRRRGRDVMLTELSSRLPYLIHKLQATGAGACTPMGPAELCRYVRIAYDPEQAQQFDLADMQGIDVDLAWRNCGPMATQASWDSYRHDSGVSETWEMTMTPKGVVQATILKRLLTAQQDLMRKRVTWIFRPIPAERKPDIVDRDVNQADYAINSAKKAKARDRRRARAVNQTAEEESSGAGLENFSCLVTVTLNGHAQGEDRADVASSIENLGATARLRLRPVYGSQDSAFAAALPLGLSLRQYQAVPAKYSDML</sequence>
<dbReference type="AlphaFoldDB" id="A0A087CL59"/>
<dbReference type="RefSeq" id="WP_051921395.1">
    <property type="nucleotide sequence ID" value="NZ_JGZI01000003.1"/>
</dbReference>
<evidence type="ECO:0000256" key="1">
    <source>
        <dbReference type="SAM" id="Phobius"/>
    </source>
</evidence>
<keyword evidence="1" id="KW-0472">Membrane</keyword>
<dbReference type="EMBL" id="JGZI01000003">
    <property type="protein sequence ID" value="KFI84009.1"/>
    <property type="molecule type" value="Genomic_DNA"/>
</dbReference>
<dbReference type="STRING" id="218140.BPSY_0236"/>
<keyword evidence="1" id="KW-0812">Transmembrane</keyword>
<accession>A0A087CL59</accession>
<dbReference type="Proteomes" id="UP000029050">
    <property type="component" value="Unassembled WGS sequence"/>
</dbReference>
<comment type="caution">
    <text evidence="2">The sequence shown here is derived from an EMBL/GenBank/DDBJ whole genome shotgun (WGS) entry which is preliminary data.</text>
</comment>
<evidence type="ECO:0000313" key="2">
    <source>
        <dbReference type="EMBL" id="KFI84009.1"/>
    </source>
</evidence>
<dbReference type="OrthoDB" id="4505949at2"/>
<protein>
    <submittedName>
        <fullName evidence="2">Putative integral membrane protein</fullName>
    </submittedName>
</protein>
<feature type="transmembrane region" description="Helical" evidence="1">
    <location>
        <begin position="25"/>
        <end position="45"/>
    </location>
</feature>
<keyword evidence="1" id="KW-1133">Transmembrane helix</keyword>
<evidence type="ECO:0000313" key="3">
    <source>
        <dbReference type="Proteomes" id="UP000029050"/>
    </source>
</evidence>
<name>A0A087CL59_9BIFI</name>
<keyword evidence="3" id="KW-1185">Reference proteome</keyword>
<proteinExistence type="predicted"/>
<reference evidence="2 3" key="1">
    <citation type="submission" date="2014-03" db="EMBL/GenBank/DDBJ databases">
        <title>Genomics of Bifidobacteria.</title>
        <authorList>
            <person name="Ventura M."/>
            <person name="Milani C."/>
            <person name="Lugli G.A."/>
        </authorList>
    </citation>
    <scope>NUCLEOTIDE SEQUENCE [LARGE SCALE GENOMIC DNA]</scope>
    <source>
        <strain evidence="2 3">LMG 21775</strain>
    </source>
</reference>
<dbReference type="InterPro" id="IPR049978">
    <property type="entry name" value="SCO6880-like"/>
</dbReference>
<dbReference type="GeneID" id="98299475"/>
<organism evidence="2 3">
    <name type="scientific">Bifidobacterium psychraerophilum</name>
    <dbReference type="NCBI Taxonomy" id="218140"/>
    <lineage>
        <taxon>Bacteria</taxon>
        <taxon>Bacillati</taxon>
        <taxon>Actinomycetota</taxon>
        <taxon>Actinomycetes</taxon>
        <taxon>Bifidobacteriales</taxon>
        <taxon>Bifidobacteriaceae</taxon>
        <taxon>Bifidobacterium</taxon>
    </lineage>
</organism>
<dbReference type="eggNOG" id="ENOG502Z8PQ">
    <property type="taxonomic scope" value="Bacteria"/>
</dbReference>